<protein>
    <submittedName>
        <fullName evidence="1">Uncharacterized protein</fullName>
    </submittedName>
</protein>
<gene>
    <name evidence="1" type="ORF">LCGC14_2087670</name>
</gene>
<proteinExistence type="predicted"/>
<accession>A0A0F9EDW4</accession>
<sequence length="242" mass="27390">MALPTNYRWISVGKIKVENRGRSPEGAPPHSLTDLIVALQGVAERPAGKREYQRGSRLMWCDPIAENDQYYSMLVQVGDRDVADTAWYDFNTEESRDSGKRDSEGAHYCAHIFVRKQPDIFGKHLFLYEKVPGINFSSLKAHFNWILNRATPKTFEVDEEEKSYRGKSVIDGFQSKTLEQAMTSGTILDLQLIGHEAQEQGHDEEDLVRESRPGDVPRVTLKRGHGLVSTELETVIIEPSEA</sequence>
<dbReference type="EMBL" id="LAZR01025356">
    <property type="protein sequence ID" value="KKL72164.1"/>
    <property type="molecule type" value="Genomic_DNA"/>
</dbReference>
<evidence type="ECO:0000313" key="1">
    <source>
        <dbReference type="EMBL" id="KKL72164.1"/>
    </source>
</evidence>
<reference evidence="1" key="1">
    <citation type="journal article" date="2015" name="Nature">
        <title>Complex archaea that bridge the gap between prokaryotes and eukaryotes.</title>
        <authorList>
            <person name="Spang A."/>
            <person name="Saw J.H."/>
            <person name="Jorgensen S.L."/>
            <person name="Zaremba-Niedzwiedzka K."/>
            <person name="Martijn J."/>
            <person name="Lind A.E."/>
            <person name="van Eijk R."/>
            <person name="Schleper C."/>
            <person name="Guy L."/>
            <person name="Ettema T.J."/>
        </authorList>
    </citation>
    <scope>NUCLEOTIDE SEQUENCE</scope>
</reference>
<name>A0A0F9EDW4_9ZZZZ</name>
<organism evidence="1">
    <name type="scientific">marine sediment metagenome</name>
    <dbReference type="NCBI Taxonomy" id="412755"/>
    <lineage>
        <taxon>unclassified sequences</taxon>
        <taxon>metagenomes</taxon>
        <taxon>ecological metagenomes</taxon>
    </lineage>
</organism>
<comment type="caution">
    <text evidence="1">The sequence shown here is derived from an EMBL/GenBank/DDBJ whole genome shotgun (WGS) entry which is preliminary data.</text>
</comment>
<dbReference type="AlphaFoldDB" id="A0A0F9EDW4"/>